<gene>
    <name evidence="2" type="ORF">LPBF_03105</name>
</gene>
<accession>A0A1B9E7M8</accession>
<keyword evidence="1" id="KW-0175">Coiled coil</keyword>
<comment type="caution">
    <text evidence="2">The sequence shown here is derived from an EMBL/GenBank/DDBJ whole genome shotgun (WGS) entry which is preliminary data.</text>
</comment>
<protein>
    <recommendedName>
        <fullName evidence="4">Phage tail tape measure protein</fullName>
    </recommendedName>
</protein>
<dbReference type="Proteomes" id="UP000093510">
    <property type="component" value="Unassembled WGS sequence"/>
</dbReference>
<evidence type="ECO:0008006" key="4">
    <source>
        <dbReference type="Google" id="ProtNLM"/>
    </source>
</evidence>
<dbReference type="STRING" id="1763534.GCA_001831475_02646"/>
<evidence type="ECO:0000313" key="2">
    <source>
        <dbReference type="EMBL" id="OCB77949.1"/>
    </source>
</evidence>
<name>A0A1B9E7M8_9FLAO</name>
<organism evidence="2 3">
    <name type="scientific">Flavobacterium crassostreae</name>
    <dbReference type="NCBI Taxonomy" id="1763534"/>
    <lineage>
        <taxon>Bacteria</taxon>
        <taxon>Pseudomonadati</taxon>
        <taxon>Bacteroidota</taxon>
        <taxon>Flavobacteriia</taxon>
        <taxon>Flavobacteriales</taxon>
        <taxon>Flavobacteriaceae</taxon>
        <taxon>Flavobacterium</taxon>
    </lineage>
</organism>
<proteinExistence type="predicted"/>
<evidence type="ECO:0000313" key="3">
    <source>
        <dbReference type="Proteomes" id="UP000093510"/>
    </source>
</evidence>
<evidence type="ECO:0000256" key="1">
    <source>
        <dbReference type="SAM" id="Coils"/>
    </source>
</evidence>
<dbReference type="RefSeq" id="WP_066332323.1">
    <property type="nucleotide sequence ID" value="NZ_CP017688.1"/>
</dbReference>
<keyword evidence="3" id="KW-1185">Reference proteome</keyword>
<feature type="coiled-coil region" evidence="1">
    <location>
        <begin position="1173"/>
        <end position="1209"/>
    </location>
</feature>
<reference evidence="2 3" key="1">
    <citation type="submission" date="2016-03" db="EMBL/GenBank/DDBJ databases">
        <authorList>
            <person name="Ploux O."/>
        </authorList>
    </citation>
    <scope>NUCLEOTIDE SEQUENCE [LARGE SCALE GENOMIC DNA]</scope>
    <source>
        <strain evidence="2 3">LPB0076</strain>
    </source>
</reference>
<sequence>MAKDGIITRRDIIEDQAMTIGSEYAKNMQPAIEANKQLVASLKEMAPLVNAFRKTDSQQAYIALKQQENLTTLKAINANKLLESSEAALEKKIKQNTVVWREQDQAEKALISTKRKNELATEGTNKALAKERVLLSETNKEIKLQARENLGLVGAYEKLNRARTEAQKRLADLLSAEVKNNAEIKIAQREYQILDVRVKAVDAATKNYSKNIGNYGSAFEGLNSTLKDLISTFGLLTGVALFGTIMKDIFSTIKDFDRQLIAVGKTTNISGEDLKQFGREVVDLGSDLDGISINGLLRSAEVAGTLGVKGTDNILKFSTAIEKLKLTSDIISDEQVQNFAKFIEVSSDSFENADRLASVITELGNNMATTEAQVLGNASEIQKGIAVYETSAQGVLGLGAATSALGSEAESSRSAIQSTFAILNKATSTGANLEKVLKLTGLTQKELSEQFNKDATGVFQKFVKGLSSAKDEGQNLSLVLEDLGITEKRAFTVVGSLAANYSVLENAMNLANAEYVNNIALNKEVEAASQSIASIIGDIKDEFEAYVLATNDANNGTEIITKTLKFFRDNLKDIISGFLKYGSVIVTFLAIQKLLNFLSLTYNAIKVAGVAAQISFTTATGLGTAAMKAQALAAQEATVAQEGLNIATKATPWGIILAALTAVVVAYMVFNDELSNNEKLLLIIKNQTKTLQDTEANYNKKNDEYTAKRFKQIEEEIKLRRAKGEDSKKLDEEEILLKKEVLQTNLDTYGNLKKQELDRTRNQIEQSEARIVQLTKENAVLAKSGYRVSKQGNTSEEISALIENEKEKLKVTKNALFQNSKITIQEQKRRQALLDDLDKDRAVKEAAFQNEENKKAIAVRQKRLKEAYDLEKKAQDDLFKLRQFRLQLAMEMDDEILKNDKTTLDNRLDALNEFEQLFSSKTKESAEFELQQLGVYNEKTGKLVRELSNNEIQILLDEGTIKKRLTSEQLLILEKYQNEQTKLKQKGVEERQKIIDSQVDLITKDSNSKIQGQDTELSKALEAENIKFKAITEGQKNIKDATEEHERQILAIKELYAKKGLQAQIDAIQTLLDHQDVLPESERISADKRAKIENDLAKYKLQLSEIGISDFTAMAEKRVELEKEAVETIKELSTALKDTLVDLTNTIFDARIQNIDNEISASNDYYDKQIELAGNDERQKVLLEKERAKKEKELQKEKKKEQIKQAVFNKALAIAEAGFNTAKAVTAALSAGPGIGLVLAVLTAGVAAAQLAAIIATPIPKYKDGRKGGPAEFAEVGDGGVSEIISRPDGSGARKTPNKPTLTFLEKDDVVHKSEAEYNKFMRQKILNGFFKEKELSNTFHIIGGYNDDSELINEMKLTREAIKKQKTTFNVINKIDLGYENYRNSNINWKN</sequence>
<dbReference type="EMBL" id="LVEP01000013">
    <property type="protein sequence ID" value="OCB77949.1"/>
    <property type="molecule type" value="Genomic_DNA"/>
</dbReference>
<feature type="coiled-coil region" evidence="1">
    <location>
        <begin position="750"/>
        <end position="784"/>
    </location>
</feature>
<dbReference type="OrthoDB" id="1050541at2"/>